<sequence length="76" mass="8613">MTNRVNEYLRKRPFLGTVFFLLMFVSGSIMWIAIMQPSRPLFSILSDGGVWFTIGLLAAPSGLVYFIVSKRTHSQT</sequence>
<feature type="transmembrane region" description="Helical" evidence="1">
    <location>
        <begin position="12"/>
        <end position="34"/>
    </location>
</feature>
<keyword evidence="1" id="KW-1133">Transmembrane helix</keyword>
<dbReference type="EMBL" id="SHMP01000009">
    <property type="protein sequence ID" value="RZV06127.1"/>
    <property type="molecule type" value="Genomic_DNA"/>
</dbReference>
<accession>A0A482Y8D4</accession>
<gene>
    <name evidence="2" type="ORF">BDK88_4084</name>
</gene>
<name>A0A482Y8D4_9EURY</name>
<proteinExistence type="predicted"/>
<protein>
    <submittedName>
        <fullName evidence="2">Uncharacterized protein</fullName>
    </submittedName>
</protein>
<organism evidence="2 3">
    <name type="scientific">Natrinema hispanicum</name>
    <dbReference type="NCBI Taxonomy" id="392421"/>
    <lineage>
        <taxon>Archaea</taxon>
        <taxon>Methanobacteriati</taxon>
        <taxon>Methanobacteriota</taxon>
        <taxon>Stenosarchaea group</taxon>
        <taxon>Halobacteria</taxon>
        <taxon>Halobacteriales</taxon>
        <taxon>Natrialbaceae</taxon>
        <taxon>Natrinema</taxon>
    </lineage>
</organism>
<evidence type="ECO:0000313" key="3">
    <source>
        <dbReference type="Proteomes" id="UP000291097"/>
    </source>
</evidence>
<dbReference type="Proteomes" id="UP000291097">
    <property type="component" value="Unassembled WGS sequence"/>
</dbReference>
<reference evidence="2 3" key="1">
    <citation type="submission" date="2019-02" db="EMBL/GenBank/DDBJ databases">
        <title>Genomic Encyclopedia of Archaeal and Bacterial Type Strains, Phase II (KMG-II): from individual species to whole genera.</title>
        <authorList>
            <person name="Goeker M."/>
        </authorList>
    </citation>
    <scope>NUCLEOTIDE SEQUENCE [LARGE SCALE GENOMIC DNA]</scope>
    <source>
        <strain evidence="2 3">DSM 18328</strain>
    </source>
</reference>
<feature type="transmembrane region" description="Helical" evidence="1">
    <location>
        <begin position="49"/>
        <end position="68"/>
    </location>
</feature>
<evidence type="ECO:0000256" key="1">
    <source>
        <dbReference type="SAM" id="Phobius"/>
    </source>
</evidence>
<keyword evidence="1" id="KW-0472">Membrane</keyword>
<dbReference type="AlphaFoldDB" id="A0A482Y8D4"/>
<keyword evidence="1" id="KW-0812">Transmembrane</keyword>
<evidence type="ECO:0000313" key="2">
    <source>
        <dbReference type="EMBL" id="RZV06127.1"/>
    </source>
</evidence>
<comment type="caution">
    <text evidence="2">The sequence shown here is derived from an EMBL/GenBank/DDBJ whole genome shotgun (WGS) entry which is preliminary data.</text>
</comment>